<comment type="caution">
    <text evidence="1">The sequence shown here is derived from an EMBL/GenBank/DDBJ whole genome shotgun (WGS) entry which is preliminary data.</text>
</comment>
<feature type="non-terminal residue" evidence="1">
    <location>
        <position position="85"/>
    </location>
</feature>
<accession>A0A0F8ZLJ5</accession>
<proteinExistence type="predicted"/>
<dbReference type="AlphaFoldDB" id="A0A0F8ZLJ5"/>
<reference evidence="1" key="1">
    <citation type="journal article" date="2015" name="Nature">
        <title>Complex archaea that bridge the gap between prokaryotes and eukaryotes.</title>
        <authorList>
            <person name="Spang A."/>
            <person name="Saw J.H."/>
            <person name="Jorgensen S.L."/>
            <person name="Zaremba-Niedzwiedzka K."/>
            <person name="Martijn J."/>
            <person name="Lind A.E."/>
            <person name="van Eijk R."/>
            <person name="Schleper C."/>
            <person name="Guy L."/>
            <person name="Ettema T.J."/>
        </authorList>
    </citation>
    <scope>NUCLEOTIDE SEQUENCE</scope>
</reference>
<name>A0A0F8ZLJ5_9ZZZZ</name>
<evidence type="ECO:0000313" key="1">
    <source>
        <dbReference type="EMBL" id="KKK60811.1"/>
    </source>
</evidence>
<organism evidence="1">
    <name type="scientific">marine sediment metagenome</name>
    <dbReference type="NCBI Taxonomy" id="412755"/>
    <lineage>
        <taxon>unclassified sequences</taxon>
        <taxon>metagenomes</taxon>
        <taxon>ecological metagenomes</taxon>
    </lineage>
</organism>
<protein>
    <submittedName>
        <fullName evidence="1">Uncharacterized protein</fullName>
    </submittedName>
</protein>
<gene>
    <name evidence="1" type="ORF">LCGC14_3020660</name>
</gene>
<dbReference type="EMBL" id="LAZR01062784">
    <property type="protein sequence ID" value="KKK60811.1"/>
    <property type="molecule type" value="Genomic_DNA"/>
</dbReference>
<sequence>MTPKVILHRRPDNQLWEFWAFDEQGIKYEEEPIIEQASGAIDAEIRRIVEPLGEALGAIKAIIEKEPPDSWEPHNSYGDYNALDG</sequence>